<keyword evidence="2" id="KW-0472">Membrane</keyword>
<dbReference type="InterPro" id="IPR005693">
    <property type="entry name" value="Mce"/>
</dbReference>
<dbReference type="RefSeq" id="WP_305026653.1">
    <property type="nucleotide sequence ID" value="NZ_JAUQTA010000001.1"/>
</dbReference>
<feature type="transmembrane region" description="Helical" evidence="2">
    <location>
        <begin position="7"/>
        <end position="28"/>
    </location>
</feature>
<dbReference type="PROSITE" id="PS51257">
    <property type="entry name" value="PROKAR_LIPOPROTEIN"/>
    <property type="match status" value="1"/>
</dbReference>
<dbReference type="NCBIfam" id="TIGR00996">
    <property type="entry name" value="Mtu_fam_mce"/>
    <property type="match status" value="1"/>
</dbReference>
<keyword evidence="5" id="KW-1185">Reference proteome</keyword>
<feature type="region of interest" description="Disordered" evidence="1">
    <location>
        <begin position="320"/>
        <end position="344"/>
    </location>
</feature>
<feature type="domain" description="Mce/MlaD" evidence="3">
    <location>
        <begin position="41"/>
        <end position="113"/>
    </location>
</feature>
<protein>
    <submittedName>
        <fullName evidence="4">MlaD family protein</fullName>
    </submittedName>
</protein>
<accession>A0ABT9AY48</accession>
<name>A0ABT9AY48_9ACTN</name>
<dbReference type="PANTHER" id="PTHR33371">
    <property type="entry name" value="INTERMEMBRANE PHOSPHOLIPID TRANSPORT SYSTEM BINDING PROTEIN MLAD-RELATED"/>
    <property type="match status" value="1"/>
</dbReference>
<evidence type="ECO:0000256" key="1">
    <source>
        <dbReference type="SAM" id="MobiDB-lite"/>
    </source>
</evidence>
<organism evidence="4 5">
    <name type="scientific">Nocardioides jiangxiensis</name>
    <dbReference type="NCBI Taxonomy" id="3064524"/>
    <lineage>
        <taxon>Bacteria</taxon>
        <taxon>Bacillati</taxon>
        <taxon>Actinomycetota</taxon>
        <taxon>Actinomycetes</taxon>
        <taxon>Propionibacteriales</taxon>
        <taxon>Nocardioidaceae</taxon>
        <taxon>Nocardioides</taxon>
    </lineage>
</organism>
<sequence length="362" mass="39215">MKRIKRTYLYSLASVGLVLVACVVYLYGSVLRAPLLTPATNVDVDLPRTGGLYVGSGVSYRGIVVGKVTDMHLTANGVRAAVRIAPGTHVPSRSRVQVRSLSPIGEQYLDFQPVASGGSFLRSGDVVRASAPDVPTTVADLAVSLDRLMGQMDPAKVHTVLRELSIGLGGAEEDLQRLIADSSSLIGTFDRNAGLLTRFGSESHTILEVGADSRDDLIAATSDLATFTSWLRAYQPELYKALGRGPEQIAQLRKLVADLVDVMPAYLQAQGDLSSILNARNPQIRAFLQDFPAGINLLAGAMSDGRLQIDQIMRRGPYCEYPTRARDPRDTSYRPLQDEGHCSRSLRDYSQRGAQFAPGALR</sequence>
<feature type="compositionally biased region" description="Basic and acidic residues" evidence="1">
    <location>
        <begin position="323"/>
        <end position="344"/>
    </location>
</feature>
<evidence type="ECO:0000313" key="4">
    <source>
        <dbReference type="EMBL" id="MDO7867248.1"/>
    </source>
</evidence>
<keyword evidence="2" id="KW-1133">Transmembrane helix</keyword>
<dbReference type="Proteomes" id="UP001233314">
    <property type="component" value="Unassembled WGS sequence"/>
</dbReference>
<dbReference type="InterPro" id="IPR052336">
    <property type="entry name" value="MlaD_Phospholipid_Transporter"/>
</dbReference>
<evidence type="ECO:0000313" key="5">
    <source>
        <dbReference type="Proteomes" id="UP001233314"/>
    </source>
</evidence>
<dbReference type="InterPro" id="IPR003399">
    <property type="entry name" value="Mce/MlaD"/>
</dbReference>
<gene>
    <name evidence="4" type="ORF">Q5722_02595</name>
</gene>
<proteinExistence type="predicted"/>
<comment type="caution">
    <text evidence="4">The sequence shown here is derived from an EMBL/GenBank/DDBJ whole genome shotgun (WGS) entry which is preliminary data.</text>
</comment>
<evidence type="ECO:0000259" key="3">
    <source>
        <dbReference type="Pfam" id="PF02470"/>
    </source>
</evidence>
<keyword evidence="2" id="KW-0812">Transmembrane</keyword>
<evidence type="ECO:0000256" key="2">
    <source>
        <dbReference type="SAM" id="Phobius"/>
    </source>
</evidence>
<reference evidence="4 5" key="1">
    <citation type="submission" date="2023-07" db="EMBL/GenBank/DDBJ databases">
        <title>Nocardioides sp. nov WY-20 isolated from soil.</title>
        <authorList>
            <person name="Liu B."/>
            <person name="Wan Y."/>
        </authorList>
    </citation>
    <scope>NUCLEOTIDE SEQUENCE [LARGE SCALE GENOMIC DNA]</scope>
    <source>
        <strain evidence="4 5">WY-20</strain>
    </source>
</reference>
<dbReference type="EMBL" id="JAUQTA010000001">
    <property type="protein sequence ID" value="MDO7867248.1"/>
    <property type="molecule type" value="Genomic_DNA"/>
</dbReference>
<dbReference type="Pfam" id="PF02470">
    <property type="entry name" value="MlaD"/>
    <property type="match status" value="1"/>
</dbReference>
<dbReference type="PANTHER" id="PTHR33371:SF16">
    <property type="entry name" value="MCE-FAMILY PROTEIN MCE3F"/>
    <property type="match status" value="1"/>
</dbReference>